<organism evidence="3 4">
    <name type="scientific">Teichococcus vastitatis</name>
    <dbReference type="NCBI Taxonomy" id="2307076"/>
    <lineage>
        <taxon>Bacteria</taxon>
        <taxon>Pseudomonadati</taxon>
        <taxon>Pseudomonadota</taxon>
        <taxon>Alphaproteobacteria</taxon>
        <taxon>Acetobacterales</taxon>
        <taxon>Roseomonadaceae</taxon>
        <taxon>Roseomonas</taxon>
    </lineage>
</organism>
<dbReference type="InterPro" id="IPR044005">
    <property type="entry name" value="DZR_2"/>
</dbReference>
<dbReference type="InterPro" id="IPR029057">
    <property type="entry name" value="PRTase-like"/>
</dbReference>
<dbReference type="InterPro" id="IPR051910">
    <property type="entry name" value="ComF/GntX_DNA_util-trans"/>
</dbReference>
<dbReference type="CDD" id="cd06223">
    <property type="entry name" value="PRTases_typeI"/>
    <property type="match status" value="1"/>
</dbReference>
<evidence type="ECO:0000256" key="1">
    <source>
        <dbReference type="ARBA" id="ARBA00008007"/>
    </source>
</evidence>
<dbReference type="PANTHER" id="PTHR47505">
    <property type="entry name" value="DNA UTILIZATION PROTEIN YHGH"/>
    <property type="match status" value="1"/>
</dbReference>
<comment type="caution">
    <text evidence="3">The sequence shown here is derived from an EMBL/GenBank/DDBJ whole genome shotgun (WGS) entry which is preliminary data.</text>
</comment>
<dbReference type="SUPFAM" id="SSF53271">
    <property type="entry name" value="PRTase-like"/>
    <property type="match status" value="1"/>
</dbReference>
<name>A0ABS9W413_9PROT</name>
<dbReference type="Gene3D" id="3.40.50.2020">
    <property type="match status" value="1"/>
</dbReference>
<reference evidence="3 4" key="1">
    <citation type="submission" date="2022-03" db="EMBL/GenBank/DDBJ databases">
        <title>Complete genome analysis of Roseomonas KG 17.1 : a prolific producer of plant growth promoters.</title>
        <authorList>
            <person name="Saadouli I."/>
            <person name="Najjari A."/>
            <person name="Mosbah A."/>
            <person name="Ouzari H.I."/>
        </authorList>
    </citation>
    <scope>NUCLEOTIDE SEQUENCE [LARGE SCALE GENOMIC DNA]</scope>
    <source>
        <strain evidence="3 4">KG17-1</strain>
    </source>
</reference>
<dbReference type="Pfam" id="PF18912">
    <property type="entry name" value="DZR_2"/>
    <property type="match status" value="1"/>
</dbReference>
<accession>A0ABS9W413</accession>
<comment type="similarity">
    <text evidence="1">Belongs to the ComF/GntX family.</text>
</comment>
<evidence type="ECO:0000313" key="4">
    <source>
        <dbReference type="Proteomes" id="UP001201985"/>
    </source>
</evidence>
<protein>
    <submittedName>
        <fullName evidence="3">ComF family protein</fullName>
    </submittedName>
</protein>
<keyword evidence="4" id="KW-1185">Reference proteome</keyword>
<evidence type="ECO:0000259" key="2">
    <source>
        <dbReference type="Pfam" id="PF18912"/>
    </source>
</evidence>
<dbReference type="EMBL" id="JALBUU010000004">
    <property type="protein sequence ID" value="MCI0753615.1"/>
    <property type="molecule type" value="Genomic_DNA"/>
</dbReference>
<dbReference type="Proteomes" id="UP001201985">
    <property type="component" value="Unassembled WGS sequence"/>
</dbReference>
<gene>
    <name evidence="3" type="ORF">MON41_07575</name>
</gene>
<dbReference type="RefSeq" id="WP_120010126.1">
    <property type="nucleotide sequence ID" value="NZ_JALBUU010000004.1"/>
</dbReference>
<dbReference type="InterPro" id="IPR000836">
    <property type="entry name" value="PRTase_dom"/>
</dbReference>
<sequence length="256" mass="27405">MARLQGLGRLALDALLPPRCVACGEVALTHGTACGSCFASLTPLVEPLCRRCGAPFLHDGQAAALDEQGGSWCLRCTEAPPIYERARALYLYDEGSKRLLLPFKHGDRTELAAPLARQMARAGRDLLARAECLVPVPLHRSRLLHRRYNQAALLAGQLSRVSGIPWAANLLRRTRRTPSLGPLGAAGRAEALRGAFAVMPGAHHRLRQRHILLVDDVLTSGATVSACTAVLLEAGVRSVDVLAVARVADPRQAADA</sequence>
<evidence type="ECO:0000313" key="3">
    <source>
        <dbReference type="EMBL" id="MCI0753615.1"/>
    </source>
</evidence>
<dbReference type="PANTHER" id="PTHR47505:SF1">
    <property type="entry name" value="DNA UTILIZATION PROTEIN YHGH"/>
    <property type="match status" value="1"/>
</dbReference>
<feature type="domain" description="Double zinc ribbon" evidence="2">
    <location>
        <begin position="11"/>
        <end position="76"/>
    </location>
</feature>
<proteinExistence type="inferred from homology"/>